<dbReference type="GO" id="GO:0005975">
    <property type="term" value="P:carbohydrate metabolic process"/>
    <property type="evidence" value="ECO:0007669"/>
    <property type="project" value="InterPro"/>
</dbReference>
<keyword evidence="2" id="KW-0732">Signal</keyword>
<dbReference type="OrthoDB" id="5839090at2759"/>
<dbReference type="SUPFAM" id="SSF57492">
    <property type="entry name" value="Trefoil"/>
    <property type="match status" value="1"/>
</dbReference>
<dbReference type="Gene3D" id="3.20.20.80">
    <property type="entry name" value="Glycosidases"/>
    <property type="match status" value="1"/>
</dbReference>
<evidence type="ECO:0008006" key="10">
    <source>
        <dbReference type="Google" id="ProtNLM"/>
    </source>
</evidence>
<dbReference type="Pfam" id="PF01055">
    <property type="entry name" value="Glyco_hydro_31_2nd"/>
    <property type="match status" value="1"/>
</dbReference>
<keyword evidence="4" id="KW-0378">Hydrolase</keyword>
<dbReference type="SUPFAM" id="SSF51445">
    <property type="entry name" value="(Trans)glycosidases"/>
    <property type="match status" value="1"/>
</dbReference>
<evidence type="ECO:0000313" key="8">
    <source>
        <dbReference type="EMBL" id="CAG9807384.1"/>
    </source>
</evidence>
<keyword evidence="5" id="KW-0812">Transmembrane</keyword>
<dbReference type="Gene3D" id="2.60.40.4040">
    <property type="match status" value="1"/>
</dbReference>
<evidence type="ECO:0000313" key="9">
    <source>
        <dbReference type="Proteomes" id="UP001153620"/>
    </source>
</evidence>
<accession>A0A9N9S1Z0</accession>
<keyword evidence="4" id="KW-0326">Glycosidase</keyword>
<dbReference type="InterPro" id="IPR017853">
    <property type="entry name" value="GH"/>
</dbReference>
<dbReference type="PANTHER" id="PTHR22762">
    <property type="entry name" value="ALPHA-GLUCOSIDASE"/>
    <property type="match status" value="1"/>
</dbReference>
<dbReference type="InterPro" id="IPR000322">
    <property type="entry name" value="Glyco_hydro_31_TIM"/>
</dbReference>
<dbReference type="Proteomes" id="UP001153620">
    <property type="component" value="Chromosome 3"/>
</dbReference>
<keyword evidence="5" id="KW-1133">Transmembrane helix</keyword>
<dbReference type="EMBL" id="OU895879">
    <property type="protein sequence ID" value="CAG9807384.1"/>
    <property type="molecule type" value="Genomic_DNA"/>
</dbReference>
<protein>
    <recommendedName>
        <fullName evidence="10">Alpha-glucosidase</fullName>
    </recommendedName>
</protein>
<dbReference type="Gene3D" id="2.60.40.1760">
    <property type="entry name" value="glycosyl hydrolase (family 31)"/>
    <property type="match status" value="1"/>
</dbReference>
<feature type="transmembrane region" description="Helical" evidence="5">
    <location>
        <begin position="33"/>
        <end position="54"/>
    </location>
</feature>
<evidence type="ECO:0000256" key="5">
    <source>
        <dbReference type="SAM" id="Phobius"/>
    </source>
</evidence>
<keyword evidence="9" id="KW-1185">Reference proteome</keyword>
<dbReference type="InterPro" id="IPR044913">
    <property type="entry name" value="P_trefoil_dom_sf"/>
</dbReference>
<evidence type="ECO:0000256" key="1">
    <source>
        <dbReference type="ARBA" id="ARBA00007806"/>
    </source>
</evidence>
<feature type="domain" description="Glycoside hydrolase family 31 TIM barrel" evidence="6">
    <location>
        <begin position="332"/>
        <end position="691"/>
    </location>
</feature>
<dbReference type="SUPFAM" id="SSF51011">
    <property type="entry name" value="Glycosyl hydrolase domain"/>
    <property type="match status" value="1"/>
</dbReference>
<dbReference type="InterPro" id="IPR048395">
    <property type="entry name" value="Glyco_hydro_31_C"/>
</dbReference>
<name>A0A9N9S1Z0_9DIPT</name>
<evidence type="ECO:0000256" key="3">
    <source>
        <dbReference type="ARBA" id="ARBA00023157"/>
    </source>
</evidence>
<evidence type="ECO:0000259" key="6">
    <source>
        <dbReference type="Pfam" id="PF01055"/>
    </source>
</evidence>
<dbReference type="GO" id="GO:0090599">
    <property type="term" value="F:alpha-glucosidase activity"/>
    <property type="evidence" value="ECO:0007669"/>
    <property type="project" value="TreeGrafter"/>
</dbReference>
<dbReference type="InterPro" id="IPR000519">
    <property type="entry name" value="P_trefoil_dom"/>
</dbReference>
<evidence type="ECO:0000256" key="4">
    <source>
        <dbReference type="RuleBase" id="RU361185"/>
    </source>
</evidence>
<proteinExistence type="inferred from homology"/>
<dbReference type="GO" id="GO:0006491">
    <property type="term" value="P:N-glycan processing"/>
    <property type="evidence" value="ECO:0007669"/>
    <property type="project" value="TreeGrafter"/>
</dbReference>
<reference evidence="8" key="1">
    <citation type="submission" date="2022-01" db="EMBL/GenBank/DDBJ databases">
        <authorList>
            <person name="King R."/>
        </authorList>
    </citation>
    <scope>NUCLEOTIDE SEQUENCE</scope>
</reference>
<keyword evidence="5" id="KW-0472">Membrane</keyword>
<feature type="domain" description="Glycosyl hydrolase family 31 C-terminal" evidence="7">
    <location>
        <begin position="698"/>
        <end position="789"/>
    </location>
</feature>
<evidence type="ECO:0000259" key="7">
    <source>
        <dbReference type="Pfam" id="PF21365"/>
    </source>
</evidence>
<dbReference type="PANTHER" id="PTHR22762:SF167">
    <property type="entry name" value="LYSOSOMAL ALPHA-GLUCOSIDASE-LIKE PROTEIN"/>
    <property type="match status" value="1"/>
</dbReference>
<evidence type="ECO:0000256" key="2">
    <source>
        <dbReference type="ARBA" id="ARBA00022729"/>
    </source>
</evidence>
<gene>
    <name evidence="8" type="ORF">CHIRRI_LOCUS10233</name>
</gene>
<dbReference type="AlphaFoldDB" id="A0A9N9S1Z0"/>
<organism evidence="8 9">
    <name type="scientific">Chironomus riparius</name>
    <dbReference type="NCBI Taxonomy" id="315576"/>
    <lineage>
        <taxon>Eukaryota</taxon>
        <taxon>Metazoa</taxon>
        <taxon>Ecdysozoa</taxon>
        <taxon>Arthropoda</taxon>
        <taxon>Hexapoda</taxon>
        <taxon>Insecta</taxon>
        <taxon>Pterygota</taxon>
        <taxon>Neoptera</taxon>
        <taxon>Endopterygota</taxon>
        <taxon>Diptera</taxon>
        <taxon>Nematocera</taxon>
        <taxon>Chironomoidea</taxon>
        <taxon>Chironomidae</taxon>
        <taxon>Chironominae</taxon>
        <taxon>Chironomus</taxon>
    </lineage>
</organism>
<dbReference type="Pfam" id="PF21365">
    <property type="entry name" value="Glyco_hydro_31_3rd"/>
    <property type="match status" value="1"/>
</dbReference>
<comment type="similarity">
    <text evidence="1 4">Belongs to the glycosyl hydrolase 31 family.</text>
</comment>
<dbReference type="CDD" id="cd00111">
    <property type="entry name" value="Trefoil"/>
    <property type="match status" value="1"/>
</dbReference>
<sequence>MNVKAVKNEFHIPRNMSKPSIIHIILLNRTFRILLALGIFCMLVPLLDYLYFYYTDVAEFKIDDSGICSHPYSYQIPCGNDENITELECKASACCFSSNTGCYHFLPSKYQLKLKSERPWSIDEVFVPTKEVSPLKTVMYESMKLDIVEESDEVLSIMLWNPSLMSYNVTKSLKSFKNNSNYSWKVFSPELFIEVKRKINNETIFSTTRGALIVSENYFEWSVFLGSNDLQLMGFDTTDLKEGHRILINNVHSSVIPYVVAYDTKTKHYHGLHFESIDSPTEIQILKSNTIIIKQYYSASFRMKLFTGPAYADVYKQIKSFVKKSYYPDDFWSFGVHYCHTNLQYNEASTKIELSQLLINSKIIPFDSHCIDSELTALLMSQNNTDIISNIYRDEIEELKQKNKKILIHMSLNAIEVITNDETEQQQRHEAFKSDELFLKDVDGTTNFIGLYGENKKVLYLDYITKSSKIAEILMSQKQQHQFDVFKLSNGIFLFKNFPFYNTVNKKPPSIDDFTFKPKNFETEIENLIPLNVKLENGEPLIHQLNNYGREQIEVFQQTLNDDGKKFCIADSYRETSNEWCGMLMRVKKASWTNFQSTINKSVFYSLIGMSFYGAEVCGSGGWGHGSNIDDDNNNIDNIAEELCIRWYQFATFMPLFYVNSDRVPTKFTKYAQRIMVLAIRTRYALLNYMRTCMLMEIPLLRPLRYVYPEILIDDDNADEIELISNHQLMFGDSLMIAPVMEPLTVQVNLYFPEKYYEMWSGLEMPQNSTHFSIVMHDIPIFIRAGHIIALNLAHESVSAQEARLQPYLLIVALSCTENFTCYARGKQSIVDGVELKFEASETHLNITVITDENPSERRNEICGPEPFASSEFRFAKIYGLGDFKEMYRNDYLSLDLNICDADWKEIFSISI</sequence>
<reference evidence="8" key="2">
    <citation type="submission" date="2022-10" db="EMBL/GenBank/DDBJ databases">
        <authorList>
            <consortium name="ENA_rothamsted_submissions"/>
            <consortium name="culmorum"/>
            <person name="King R."/>
        </authorList>
    </citation>
    <scope>NUCLEOTIDE SEQUENCE</scope>
</reference>
<keyword evidence="3" id="KW-1015">Disulfide bond</keyword>